<proteinExistence type="predicted"/>
<protein>
    <submittedName>
        <fullName evidence="1">Uncharacterized protein</fullName>
    </submittedName>
</protein>
<dbReference type="InterPro" id="IPR052055">
    <property type="entry name" value="Hepadnavirus_pol/RT"/>
</dbReference>
<dbReference type="PANTHER" id="PTHR33050">
    <property type="entry name" value="REVERSE TRANSCRIPTASE DOMAIN-CONTAINING PROTEIN"/>
    <property type="match status" value="1"/>
</dbReference>
<reference evidence="1" key="1">
    <citation type="journal article" date="2023" name="G3 (Bethesda)">
        <title>Whole genome assembly and annotation of the endangered Caribbean coral Acropora cervicornis.</title>
        <authorList>
            <person name="Selwyn J.D."/>
            <person name="Vollmer S.V."/>
        </authorList>
    </citation>
    <scope>NUCLEOTIDE SEQUENCE</scope>
    <source>
        <strain evidence="1">K2</strain>
    </source>
</reference>
<gene>
    <name evidence="1" type="ORF">P5673_031602</name>
</gene>
<evidence type="ECO:0000313" key="2">
    <source>
        <dbReference type="Proteomes" id="UP001249851"/>
    </source>
</evidence>
<dbReference type="AlphaFoldDB" id="A0AAD9PT95"/>
<reference evidence="1" key="2">
    <citation type="journal article" date="2023" name="Science">
        <title>Genomic signatures of disease resistance in endangered staghorn corals.</title>
        <authorList>
            <person name="Vollmer S.V."/>
            <person name="Selwyn J.D."/>
            <person name="Despard B.A."/>
            <person name="Roesel C.L."/>
        </authorList>
    </citation>
    <scope>NUCLEOTIDE SEQUENCE</scope>
    <source>
        <strain evidence="1">K2</strain>
    </source>
</reference>
<dbReference type="EMBL" id="JARQWQ010000151">
    <property type="protein sequence ID" value="KAK2548275.1"/>
    <property type="molecule type" value="Genomic_DNA"/>
</dbReference>
<comment type="caution">
    <text evidence="1">The sequence shown here is derived from an EMBL/GenBank/DDBJ whole genome shotgun (WGS) entry which is preliminary data.</text>
</comment>
<evidence type="ECO:0000313" key="1">
    <source>
        <dbReference type="EMBL" id="KAK2548275.1"/>
    </source>
</evidence>
<organism evidence="1 2">
    <name type="scientific">Acropora cervicornis</name>
    <name type="common">Staghorn coral</name>
    <dbReference type="NCBI Taxonomy" id="6130"/>
    <lineage>
        <taxon>Eukaryota</taxon>
        <taxon>Metazoa</taxon>
        <taxon>Cnidaria</taxon>
        <taxon>Anthozoa</taxon>
        <taxon>Hexacorallia</taxon>
        <taxon>Scleractinia</taxon>
        <taxon>Astrocoeniina</taxon>
        <taxon>Acroporidae</taxon>
        <taxon>Acropora</taxon>
    </lineage>
</organism>
<dbReference type="Proteomes" id="UP001249851">
    <property type="component" value="Unassembled WGS sequence"/>
</dbReference>
<sequence length="208" mass="23707">MTDNSTAVSVINHMGTSHSHSCNSMAKKIWEWCIERNIWLSVAHILGKDNFVADFESRRNQKEAEWMLSKAFLQDALNELSFMPEIDLFASRINNQFTKYVSYKPDPSALAIDAFTLDWSKLMFYAFSPFSVFPAVLSKIVADEAMGVCILPDWHTQGWYPKAIQMLVKERVILKARKDLLSLSSHAKEVHSLWNKLTLMVCLLSGTA</sequence>
<name>A0AAD9PT95_ACRCE</name>
<accession>A0AAD9PT95</accession>
<keyword evidence="2" id="KW-1185">Reference proteome</keyword>
<dbReference type="PANTHER" id="PTHR33050:SF7">
    <property type="entry name" value="RIBONUCLEASE H"/>
    <property type="match status" value="1"/>
</dbReference>
<dbReference type="CDD" id="cd09275">
    <property type="entry name" value="RNase_HI_RT_DIRS1"/>
    <property type="match status" value="1"/>
</dbReference>